<gene>
    <name evidence="2" type="ORF">DEO72_LG1g2619</name>
</gene>
<dbReference type="Gene3D" id="1.20.5.170">
    <property type="match status" value="1"/>
</dbReference>
<keyword evidence="1" id="KW-0175">Coiled coil</keyword>
<evidence type="ECO:0000313" key="3">
    <source>
        <dbReference type="Proteomes" id="UP000501690"/>
    </source>
</evidence>
<reference evidence="2 3" key="1">
    <citation type="submission" date="2019-04" db="EMBL/GenBank/DDBJ databases">
        <title>An improved genome assembly and genetic linkage map for asparagus bean, Vigna unguiculata ssp. sesquipedialis.</title>
        <authorList>
            <person name="Xia Q."/>
            <person name="Zhang R."/>
            <person name="Dong Y."/>
        </authorList>
    </citation>
    <scope>NUCLEOTIDE SEQUENCE [LARGE SCALE GENOMIC DNA]</scope>
    <source>
        <tissue evidence="2">Leaf</tissue>
    </source>
</reference>
<protein>
    <submittedName>
        <fullName evidence="2">Uncharacterized protein</fullName>
    </submittedName>
</protein>
<evidence type="ECO:0000256" key="1">
    <source>
        <dbReference type="SAM" id="Coils"/>
    </source>
</evidence>
<dbReference type="SUPFAM" id="SSF90257">
    <property type="entry name" value="Myosin rod fragments"/>
    <property type="match status" value="1"/>
</dbReference>
<name>A0A4D6KN55_VIGUN</name>
<dbReference type="Proteomes" id="UP000501690">
    <property type="component" value="Linkage Group LG1"/>
</dbReference>
<proteinExistence type="predicted"/>
<organism evidence="2 3">
    <name type="scientific">Vigna unguiculata</name>
    <name type="common">Cowpea</name>
    <dbReference type="NCBI Taxonomy" id="3917"/>
    <lineage>
        <taxon>Eukaryota</taxon>
        <taxon>Viridiplantae</taxon>
        <taxon>Streptophyta</taxon>
        <taxon>Embryophyta</taxon>
        <taxon>Tracheophyta</taxon>
        <taxon>Spermatophyta</taxon>
        <taxon>Magnoliopsida</taxon>
        <taxon>eudicotyledons</taxon>
        <taxon>Gunneridae</taxon>
        <taxon>Pentapetalae</taxon>
        <taxon>rosids</taxon>
        <taxon>fabids</taxon>
        <taxon>Fabales</taxon>
        <taxon>Fabaceae</taxon>
        <taxon>Papilionoideae</taxon>
        <taxon>50 kb inversion clade</taxon>
        <taxon>NPAAA clade</taxon>
        <taxon>indigoferoid/millettioid clade</taxon>
        <taxon>Phaseoleae</taxon>
        <taxon>Vigna</taxon>
    </lineage>
</organism>
<sequence length="414" mass="47350">MTIVNLSSSDESLGRDGGGLKDDGSLSFSLTLSTTEESLGREVSSAMVEEVSSDLESKDKGHVKIDFANEGNRLDLPLIPAYEWAPHEPRNYKTSNERVCHGREGTKLDFFLRLCLLLPGPPFDSAFQRLADGCPKGNQLRSHPNPPERLGFHAGVQCFMPTLKSLVDLFLTLYKGFKTDFFKVSITRCGRKWFFDEVDRPKFPLYWTQVPPTIDLYFEKLMTPVERADLVVLKQLPDKLSTRVKAHWKFVRSSSMPPRLPIRPPPLINEPILEPDALTAKKDLAIAREEVKEIKVSVVDLSKWFNQLNLIKSEHAKCATKLKEGTDRLKEATNQLKEVTNQLKEVTNQLKEEQDRGRNAVDDIRKLQQRFDDLSLEYLSMKQSIETWEKKCQELEFELLIVDDQVFAQHKLGF</sequence>
<feature type="coiled-coil region" evidence="1">
    <location>
        <begin position="322"/>
        <end position="370"/>
    </location>
</feature>
<evidence type="ECO:0000313" key="2">
    <source>
        <dbReference type="EMBL" id="QCD78982.1"/>
    </source>
</evidence>
<keyword evidence="3" id="KW-1185">Reference proteome</keyword>
<accession>A0A4D6KN55</accession>
<dbReference type="AlphaFoldDB" id="A0A4D6KN55"/>
<dbReference type="EMBL" id="CP039345">
    <property type="protein sequence ID" value="QCD78982.1"/>
    <property type="molecule type" value="Genomic_DNA"/>
</dbReference>